<comment type="cofactor">
    <cofactor evidence="3">
        <name>Mg(2+)</name>
        <dbReference type="ChEBI" id="CHEBI:18420"/>
    </cofactor>
</comment>
<keyword evidence="10" id="KW-0686">Riboflavin biosynthesis</keyword>
<evidence type="ECO:0000256" key="8">
    <source>
        <dbReference type="ARBA" id="ARBA00012153"/>
    </source>
</evidence>
<evidence type="ECO:0000256" key="12">
    <source>
        <dbReference type="ARBA" id="ARBA00022842"/>
    </source>
</evidence>
<proteinExistence type="inferred from homology"/>
<dbReference type="Gene3D" id="3.90.870.10">
    <property type="entry name" value="DHBP synthase"/>
    <property type="match status" value="1"/>
</dbReference>
<dbReference type="GO" id="GO:0008686">
    <property type="term" value="F:3,4-dihydroxy-2-butanone-4-phosphate synthase activity"/>
    <property type="evidence" value="ECO:0007669"/>
    <property type="project" value="UniProtKB-EC"/>
</dbReference>
<keyword evidence="13" id="KW-0464">Manganese</keyword>
<dbReference type="UniPathway" id="UPA00275">
    <property type="reaction ID" value="UER00399"/>
</dbReference>
<sequence length="363" mass="38232">MQAALDQLRSGGMVILLDDEAREDEGDLVVMAEHATPAAINFMATHGRGLVCLALTEEQVDRLGLPLMATRPGARRSTAFTVSIEAREGVTTGISAHDRARTVAAAIARGASPRDLVSPGHVFPLRARRNGVFDREGHTEGAVDLARLAGGLPAAVICEIMNEDGTMARRRDLSRFAARHGLPVLTLGDVVRHRVQSEHVAARVRTAPFRPAGLSGEWKAHTYRIRGDRQLLLLTLGAPAAAGDRAAPVYTHRAALVSDLLGDAELFEALRDIESAGAGAVIYVSPPARQGALADDDDAGVGLELAVAARELGALGYRRVTMLDSRAPWPAGPKKELDLETGDAPGAPELHGAALAGRGRAAA</sequence>
<dbReference type="GO" id="GO:0005829">
    <property type="term" value="C:cytosol"/>
    <property type="evidence" value="ECO:0007669"/>
    <property type="project" value="TreeGrafter"/>
</dbReference>
<dbReference type="FunFam" id="3.90.870.10:FF:000001">
    <property type="entry name" value="Riboflavin biosynthesis protein RibBA"/>
    <property type="match status" value="1"/>
</dbReference>
<feature type="region of interest" description="Disordered" evidence="15">
    <location>
        <begin position="329"/>
        <end position="363"/>
    </location>
</feature>
<comment type="cofactor">
    <cofactor evidence="2">
        <name>Mn(2+)</name>
        <dbReference type="ChEBI" id="CHEBI:29035"/>
    </cofactor>
</comment>
<evidence type="ECO:0000256" key="14">
    <source>
        <dbReference type="ARBA" id="ARBA00023239"/>
    </source>
</evidence>
<keyword evidence="16" id="KW-0378">Hydrolase</keyword>
<evidence type="ECO:0000256" key="6">
    <source>
        <dbReference type="ARBA" id="ARBA00005520"/>
    </source>
</evidence>
<dbReference type="Pfam" id="PF00926">
    <property type="entry name" value="DHBP_synthase"/>
    <property type="match status" value="1"/>
</dbReference>
<evidence type="ECO:0000256" key="13">
    <source>
        <dbReference type="ARBA" id="ARBA00023211"/>
    </source>
</evidence>
<gene>
    <name evidence="16" type="ORF">BE15_28945</name>
</gene>
<evidence type="ECO:0000256" key="10">
    <source>
        <dbReference type="ARBA" id="ARBA00022619"/>
    </source>
</evidence>
<accession>A0A150R2K4</accession>
<protein>
    <recommendedName>
        <fullName evidence="9">3,4-dihydroxy-2-butanone 4-phosphate synthase</fullName>
        <ecNumber evidence="8">4.1.99.12</ecNumber>
    </recommendedName>
</protein>
<keyword evidence="12" id="KW-0460">Magnesium</keyword>
<dbReference type="NCBIfam" id="TIGR00506">
    <property type="entry name" value="ribB"/>
    <property type="match status" value="1"/>
</dbReference>
<feature type="compositionally biased region" description="Low complexity" evidence="15">
    <location>
        <begin position="352"/>
        <end position="363"/>
    </location>
</feature>
<evidence type="ECO:0000256" key="5">
    <source>
        <dbReference type="ARBA" id="ARBA00004904"/>
    </source>
</evidence>
<dbReference type="EMBL" id="JEMA01000087">
    <property type="protein sequence ID" value="KYF74500.1"/>
    <property type="molecule type" value="Genomic_DNA"/>
</dbReference>
<comment type="caution">
    <text evidence="16">The sequence shown here is derived from an EMBL/GenBank/DDBJ whole genome shotgun (WGS) entry which is preliminary data.</text>
</comment>
<reference evidence="16 17" key="1">
    <citation type="submission" date="2014-02" db="EMBL/GenBank/DDBJ databases">
        <title>The small core and large imbalanced accessory genome model reveals a collaborative survival strategy of Sorangium cellulosum strains in nature.</title>
        <authorList>
            <person name="Han K."/>
            <person name="Peng R."/>
            <person name="Blom J."/>
            <person name="Li Y.-Z."/>
        </authorList>
    </citation>
    <scope>NUCLEOTIDE SEQUENCE [LARGE SCALE GENOMIC DNA]</scope>
    <source>
        <strain evidence="16 17">So0008-312</strain>
    </source>
</reference>
<keyword evidence="11" id="KW-0479">Metal-binding</keyword>
<evidence type="ECO:0000256" key="1">
    <source>
        <dbReference type="ARBA" id="ARBA00000141"/>
    </source>
</evidence>
<dbReference type="GO" id="GO:0003935">
    <property type="term" value="F:GTP cyclohydrolase II activity"/>
    <property type="evidence" value="ECO:0007669"/>
    <property type="project" value="TreeGrafter"/>
</dbReference>
<comment type="function">
    <text evidence="4">Catalyzes the conversion of D-ribulose 5-phosphate to formate and 3,4-dihydroxy-2-butanone 4-phosphate.</text>
</comment>
<dbReference type="SUPFAM" id="SSF142695">
    <property type="entry name" value="RibA-like"/>
    <property type="match status" value="1"/>
</dbReference>
<evidence type="ECO:0000256" key="4">
    <source>
        <dbReference type="ARBA" id="ARBA00002284"/>
    </source>
</evidence>
<comment type="similarity">
    <text evidence="6">In the N-terminal section; belongs to the DHBP synthase family.</text>
</comment>
<dbReference type="PIRSF" id="PIRSF001259">
    <property type="entry name" value="RibA"/>
    <property type="match status" value="1"/>
</dbReference>
<comment type="catalytic activity">
    <reaction evidence="1">
        <text>D-ribulose 5-phosphate = (2S)-2-hydroxy-3-oxobutyl phosphate + formate + H(+)</text>
        <dbReference type="Rhea" id="RHEA:18457"/>
        <dbReference type="ChEBI" id="CHEBI:15378"/>
        <dbReference type="ChEBI" id="CHEBI:15740"/>
        <dbReference type="ChEBI" id="CHEBI:58121"/>
        <dbReference type="ChEBI" id="CHEBI:58830"/>
        <dbReference type="EC" id="4.1.99.12"/>
    </reaction>
</comment>
<comment type="similarity">
    <text evidence="7">In the C-terminal section; belongs to the GTP cyclohydrolase II family.</text>
</comment>
<evidence type="ECO:0000313" key="17">
    <source>
        <dbReference type="Proteomes" id="UP000075260"/>
    </source>
</evidence>
<dbReference type="GO" id="GO:0009231">
    <property type="term" value="P:riboflavin biosynthetic process"/>
    <property type="evidence" value="ECO:0007669"/>
    <property type="project" value="UniProtKB-UniPathway"/>
</dbReference>
<dbReference type="HAMAP" id="MF_00180">
    <property type="entry name" value="RibB"/>
    <property type="match status" value="1"/>
</dbReference>
<dbReference type="PANTHER" id="PTHR21327:SF18">
    <property type="entry name" value="3,4-DIHYDROXY-2-BUTANONE 4-PHOSPHATE SYNTHASE"/>
    <property type="match status" value="1"/>
</dbReference>
<dbReference type="AlphaFoldDB" id="A0A150R2K4"/>
<dbReference type="InterPro" id="IPR000422">
    <property type="entry name" value="DHBP_synthase_RibB"/>
</dbReference>
<evidence type="ECO:0000256" key="11">
    <source>
        <dbReference type="ARBA" id="ARBA00022723"/>
    </source>
</evidence>
<name>A0A150R2K4_SORCE</name>
<comment type="pathway">
    <text evidence="5">Cofactor biosynthesis; riboflavin biosynthesis; 2-hydroxy-3-oxobutyl phosphate from D-ribulose 5-phosphate: step 1/1.</text>
</comment>
<dbReference type="SUPFAM" id="SSF55821">
    <property type="entry name" value="YrdC/RibB"/>
    <property type="match status" value="1"/>
</dbReference>
<evidence type="ECO:0000256" key="9">
    <source>
        <dbReference type="ARBA" id="ARBA00018836"/>
    </source>
</evidence>
<dbReference type="InterPro" id="IPR017945">
    <property type="entry name" value="DHBP_synth_RibB-like_a/b_dom"/>
</dbReference>
<evidence type="ECO:0000256" key="2">
    <source>
        <dbReference type="ARBA" id="ARBA00001936"/>
    </source>
</evidence>
<evidence type="ECO:0000313" key="16">
    <source>
        <dbReference type="EMBL" id="KYF74500.1"/>
    </source>
</evidence>
<dbReference type="InterPro" id="IPR036144">
    <property type="entry name" value="RibA-like_sf"/>
</dbReference>
<dbReference type="PANTHER" id="PTHR21327">
    <property type="entry name" value="GTP CYCLOHYDROLASE II-RELATED"/>
    <property type="match status" value="1"/>
</dbReference>
<evidence type="ECO:0000256" key="3">
    <source>
        <dbReference type="ARBA" id="ARBA00001946"/>
    </source>
</evidence>
<dbReference type="Proteomes" id="UP000075260">
    <property type="component" value="Unassembled WGS sequence"/>
</dbReference>
<evidence type="ECO:0000256" key="15">
    <source>
        <dbReference type="SAM" id="MobiDB-lite"/>
    </source>
</evidence>
<feature type="non-terminal residue" evidence="16">
    <location>
        <position position="363"/>
    </location>
</feature>
<organism evidence="16 17">
    <name type="scientific">Sorangium cellulosum</name>
    <name type="common">Polyangium cellulosum</name>
    <dbReference type="NCBI Taxonomy" id="56"/>
    <lineage>
        <taxon>Bacteria</taxon>
        <taxon>Pseudomonadati</taxon>
        <taxon>Myxococcota</taxon>
        <taxon>Polyangia</taxon>
        <taxon>Polyangiales</taxon>
        <taxon>Polyangiaceae</taxon>
        <taxon>Sorangium</taxon>
    </lineage>
</organism>
<keyword evidence="14" id="KW-0456">Lyase</keyword>
<dbReference type="GO" id="GO:0046872">
    <property type="term" value="F:metal ion binding"/>
    <property type="evidence" value="ECO:0007669"/>
    <property type="project" value="UniProtKB-KW"/>
</dbReference>
<evidence type="ECO:0000256" key="7">
    <source>
        <dbReference type="ARBA" id="ARBA00008976"/>
    </source>
</evidence>
<dbReference type="EC" id="4.1.99.12" evidence="8"/>